<evidence type="ECO:0000256" key="1">
    <source>
        <dbReference type="SAM" id="Phobius"/>
    </source>
</evidence>
<reference evidence="2" key="1">
    <citation type="submission" date="2021-01" db="EMBL/GenBank/DDBJ databases">
        <authorList>
            <person name="Corre E."/>
            <person name="Pelletier E."/>
            <person name="Niang G."/>
            <person name="Scheremetjew M."/>
            <person name="Finn R."/>
            <person name="Kale V."/>
            <person name="Holt S."/>
            <person name="Cochrane G."/>
            <person name="Meng A."/>
            <person name="Brown T."/>
            <person name="Cohen L."/>
        </authorList>
    </citation>
    <scope>NUCLEOTIDE SEQUENCE</scope>
    <source>
        <strain evidence="2">CCCM811</strain>
    </source>
</reference>
<keyword evidence="1" id="KW-0812">Transmembrane</keyword>
<proteinExistence type="predicted"/>
<dbReference type="EMBL" id="HBIV01017756">
    <property type="protein sequence ID" value="CAE0661310.1"/>
    <property type="molecule type" value="Transcribed_RNA"/>
</dbReference>
<evidence type="ECO:0000313" key="2">
    <source>
        <dbReference type="EMBL" id="CAE0661310.1"/>
    </source>
</evidence>
<feature type="transmembrane region" description="Helical" evidence="1">
    <location>
        <begin position="328"/>
        <end position="350"/>
    </location>
</feature>
<dbReference type="AlphaFoldDB" id="A0A7S4DP35"/>
<protein>
    <submittedName>
        <fullName evidence="2">Uncharacterized protein</fullName>
    </submittedName>
</protein>
<organism evidence="2">
    <name type="scientific">Lotharella globosa</name>
    <dbReference type="NCBI Taxonomy" id="91324"/>
    <lineage>
        <taxon>Eukaryota</taxon>
        <taxon>Sar</taxon>
        <taxon>Rhizaria</taxon>
        <taxon>Cercozoa</taxon>
        <taxon>Chlorarachniophyceae</taxon>
        <taxon>Lotharella</taxon>
    </lineage>
</organism>
<keyword evidence="1" id="KW-0472">Membrane</keyword>
<name>A0A7S4DP35_9EUKA</name>
<accession>A0A7S4DP35</accession>
<sequence length="387" mass="43146">MVINSEGNCWPLGNFPMNLNMEHEIPGASPDSVDGKHICDRLFPYSVGSSAYTAPTRFANSGAIIGFASAFLDIFRVLDGLPEWFQNDWPGTDQAFFSLAYLTRAYNVTVDVCNDIVLVTLPSGEAYQESTRKDVWDLYAHGPLMSGYNTFYARNAPGTSPFASVWASKETDRVPPVLHNNGYFHRTRLKDVKDEDINPGTEAKIRRDGPCSSNLPSIENVLWGKKLPNARSCNRKLPWVEQCHAIYEKEILPCKLEDEILDLVHDKRASGLGFWIAFSPVQLYNRMSQEQHKDFAKASYAAVQAIGVDKWVGIISMLTERSNSLARLWTVLLCSTVAGLVLLIVAAMGFCSSDSHPCANGAGISNWMAMRIKLLSMRMLHRKKTNV</sequence>
<gene>
    <name evidence="2" type="ORF">LGLO00237_LOCUS12901</name>
</gene>
<keyword evidence="1" id="KW-1133">Transmembrane helix</keyword>